<feature type="domain" description="Sushi" evidence="8">
    <location>
        <begin position="28"/>
        <end position="82"/>
    </location>
</feature>
<evidence type="ECO:0000313" key="9">
    <source>
        <dbReference type="EMBL" id="CDW29596.1"/>
    </source>
</evidence>
<proteinExistence type="predicted"/>
<feature type="signal peptide" evidence="7">
    <location>
        <begin position="1"/>
        <end position="22"/>
    </location>
</feature>
<dbReference type="CDD" id="cd00033">
    <property type="entry name" value="CCP"/>
    <property type="match status" value="6"/>
</dbReference>
<reference evidence="9" key="1">
    <citation type="submission" date="2014-05" db="EMBL/GenBank/DDBJ databases">
        <authorList>
            <person name="Chronopoulou M."/>
        </authorList>
    </citation>
    <scope>NUCLEOTIDE SEQUENCE</scope>
    <source>
        <tissue evidence="9">Whole organism</tissue>
    </source>
</reference>
<feature type="domain" description="Sushi" evidence="8">
    <location>
        <begin position="384"/>
        <end position="445"/>
    </location>
</feature>
<feature type="disulfide bond" evidence="5">
    <location>
        <begin position="386"/>
        <end position="429"/>
    </location>
</feature>
<dbReference type="PROSITE" id="PS50923">
    <property type="entry name" value="SUSHI"/>
    <property type="match status" value="6"/>
</dbReference>
<dbReference type="SMART" id="SM00032">
    <property type="entry name" value="CCP"/>
    <property type="match status" value="6"/>
</dbReference>
<dbReference type="OrthoDB" id="6374728at2759"/>
<gene>
    <name evidence="9" type="primary">SVEP1</name>
</gene>
<feature type="domain" description="Sushi" evidence="8">
    <location>
        <begin position="149"/>
        <end position="214"/>
    </location>
</feature>
<feature type="region of interest" description="Disordered" evidence="6">
    <location>
        <begin position="623"/>
        <end position="643"/>
    </location>
</feature>
<evidence type="ECO:0000259" key="8">
    <source>
        <dbReference type="PROSITE" id="PS50923"/>
    </source>
</evidence>
<keyword evidence="2" id="KW-0677">Repeat</keyword>
<dbReference type="PANTHER" id="PTHR19325">
    <property type="entry name" value="COMPLEMENT COMPONENT-RELATED SUSHI DOMAIN-CONTAINING"/>
    <property type="match status" value="1"/>
</dbReference>
<dbReference type="EMBL" id="HACA01012235">
    <property type="protein sequence ID" value="CDW29596.1"/>
    <property type="molecule type" value="Transcribed_RNA"/>
</dbReference>
<sequence length="744" mass="80921">MMKRIREIRVLSLVLCVWNVSGERGSLPPCSEPQKIPYGISDWEPGLKIARYACFKGYHLVGTPQLECRYEKWFGDPPSCKPVLCPSDPGILPHGRLASGVKYRYGSEASVICEEGYEIRNGGKSKIHCRSDGTWEGVHGGYLPMCKEKSCSVNPRLSNGTVEMNVNVEGLKAGKPGSVSIYSCDPGFVLVPLSSEKRACVKGSWSGPSPTCVVDTQKARKLHCPPPPLINKGHYIITSEGQSETPLALPVSEGEEERFERGTLVRYLCKEGLALRRFHGQDLYRCESSGEWSPKYPPLCIDPSADLLSDPLEEAMCPSPPPVPHADYERISGLLTSNGVLHGTVLEYSCQVQYRDTSTPCLPTRRTCHAGKWIGRKPTCGPFKFCVQPPTISHGFMLSPAENAYPVYSSIEYGCQSGYRMKGPLTLKCSSTGCWVPNILPQCVRTELYESSWNTNTGMGGDDSQLPAVALLVSVTVGCAVVALVTTVCLLILCRRKGGPSSPSQGPAHWSTTVTVTPECRPREPLNRRQDQDRMALIAFADGVQQVTLPSYEEALRDSIPASSQFPEYDNPLSSSGILSGNSSINGTYHLRPTVRHLSGRHGGGRRSRAMVRHEEALNTWNSRHNTQGNGVCNGNNGGRRRRTEHVDTLSDTVSHHSIHVWPCRQPSQTASLKSGGSIASMETVGGQSFSQVSGQSENTVTTETSSTSNSSQTPSCRALAGSLASFDTSSIINTEGVPLLEEN</sequence>
<accession>A0A0K2TW29</accession>
<feature type="domain" description="Sushi" evidence="8">
    <location>
        <begin position="222"/>
        <end position="302"/>
    </location>
</feature>
<organism evidence="9">
    <name type="scientific">Lepeophtheirus salmonis</name>
    <name type="common">Salmon louse</name>
    <name type="synonym">Caligus salmonis</name>
    <dbReference type="NCBI Taxonomy" id="72036"/>
    <lineage>
        <taxon>Eukaryota</taxon>
        <taxon>Metazoa</taxon>
        <taxon>Ecdysozoa</taxon>
        <taxon>Arthropoda</taxon>
        <taxon>Crustacea</taxon>
        <taxon>Multicrustacea</taxon>
        <taxon>Hexanauplia</taxon>
        <taxon>Copepoda</taxon>
        <taxon>Siphonostomatoida</taxon>
        <taxon>Caligidae</taxon>
        <taxon>Lepeophtheirus</taxon>
    </lineage>
</organism>
<evidence type="ECO:0000256" key="4">
    <source>
        <dbReference type="ARBA" id="ARBA00023180"/>
    </source>
</evidence>
<dbReference type="Pfam" id="PF00084">
    <property type="entry name" value="Sushi"/>
    <property type="match status" value="5"/>
</dbReference>
<dbReference type="SUPFAM" id="SSF57535">
    <property type="entry name" value="Complement control module/SCR domain"/>
    <property type="match status" value="6"/>
</dbReference>
<dbReference type="InterPro" id="IPR035976">
    <property type="entry name" value="Sushi/SCR/CCP_sf"/>
</dbReference>
<evidence type="ECO:0000256" key="5">
    <source>
        <dbReference type="PROSITE-ProRule" id="PRU00302"/>
    </source>
</evidence>
<evidence type="ECO:0000256" key="2">
    <source>
        <dbReference type="ARBA" id="ARBA00022737"/>
    </source>
</evidence>
<comment type="caution">
    <text evidence="5">Lacks conserved residue(s) required for the propagation of feature annotation.</text>
</comment>
<keyword evidence="7" id="KW-0732">Signal</keyword>
<dbReference type="PANTHER" id="PTHR19325:SF575">
    <property type="entry name" value="LOCOMOTION-RELATED PROTEIN HIKARU GENKI"/>
    <property type="match status" value="1"/>
</dbReference>
<feature type="domain" description="Sushi" evidence="8">
    <location>
        <begin position="83"/>
        <end position="148"/>
    </location>
</feature>
<evidence type="ECO:0000256" key="3">
    <source>
        <dbReference type="ARBA" id="ARBA00023157"/>
    </source>
</evidence>
<feature type="domain" description="Sushi" evidence="8">
    <location>
        <begin position="315"/>
        <end position="382"/>
    </location>
</feature>
<evidence type="ECO:0000256" key="6">
    <source>
        <dbReference type="SAM" id="MobiDB-lite"/>
    </source>
</evidence>
<dbReference type="AlphaFoldDB" id="A0A0K2TW29"/>
<keyword evidence="4" id="KW-0325">Glycoprotein</keyword>
<keyword evidence="1 5" id="KW-0768">Sushi</keyword>
<feature type="chain" id="PRO_5005488153" evidence="7">
    <location>
        <begin position="23"/>
        <end position="744"/>
    </location>
</feature>
<dbReference type="InterPro" id="IPR050350">
    <property type="entry name" value="Compl-Cell_Adhes-Reg"/>
</dbReference>
<dbReference type="InterPro" id="IPR000436">
    <property type="entry name" value="Sushi_SCR_CCP_dom"/>
</dbReference>
<feature type="region of interest" description="Disordered" evidence="6">
    <location>
        <begin position="687"/>
        <end position="717"/>
    </location>
</feature>
<feature type="non-terminal residue" evidence="9">
    <location>
        <position position="744"/>
    </location>
</feature>
<feature type="compositionally biased region" description="Low complexity" evidence="6">
    <location>
        <begin position="687"/>
        <end position="714"/>
    </location>
</feature>
<keyword evidence="3 5" id="KW-1015">Disulfide bond</keyword>
<evidence type="ECO:0000256" key="7">
    <source>
        <dbReference type="SAM" id="SignalP"/>
    </source>
</evidence>
<name>A0A0K2TW29_LEPSM</name>
<protein>
    <submittedName>
        <fullName evidence="9">Sushi, von Willebrand factor type A, EGF and pentraxin domain containing 1 [Alligator sinensis]</fullName>
    </submittedName>
</protein>
<dbReference type="Gene3D" id="2.10.70.10">
    <property type="entry name" value="Complement Module, domain 1"/>
    <property type="match status" value="6"/>
</dbReference>
<evidence type="ECO:0000256" key="1">
    <source>
        <dbReference type="ARBA" id="ARBA00022659"/>
    </source>
</evidence>